<dbReference type="SUPFAM" id="SSF55961">
    <property type="entry name" value="Bet v1-like"/>
    <property type="match status" value="1"/>
</dbReference>
<reference evidence="3 4" key="1">
    <citation type="journal article" date="2019" name="Int. J. Syst. Evol. Microbiol.">
        <title>The Global Catalogue of Microorganisms (GCM) 10K type strain sequencing project: providing services to taxonomists for standard genome sequencing and annotation.</title>
        <authorList>
            <consortium name="The Broad Institute Genomics Platform"/>
            <consortium name="The Broad Institute Genome Sequencing Center for Infectious Disease"/>
            <person name="Wu L."/>
            <person name="Ma J."/>
        </authorList>
    </citation>
    <scope>NUCLEOTIDE SEQUENCE [LARGE SCALE GENOMIC DNA]</scope>
    <source>
        <strain evidence="3 4">JCM 10425</strain>
    </source>
</reference>
<feature type="chain" id="PRO_5047160867" evidence="2">
    <location>
        <begin position="21"/>
        <end position="200"/>
    </location>
</feature>
<evidence type="ECO:0000313" key="3">
    <source>
        <dbReference type="EMBL" id="GAA0228779.1"/>
    </source>
</evidence>
<keyword evidence="4" id="KW-1185">Reference proteome</keyword>
<organism evidence="3 4">
    <name type="scientific">Cryptosporangium japonicum</name>
    <dbReference type="NCBI Taxonomy" id="80872"/>
    <lineage>
        <taxon>Bacteria</taxon>
        <taxon>Bacillati</taxon>
        <taxon>Actinomycetota</taxon>
        <taxon>Actinomycetes</taxon>
        <taxon>Cryptosporangiales</taxon>
        <taxon>Cryptosporangiaceae</taxon>
        <taxon>Cryptosporangium</taxon>
    </lineage>
</organism>
<keyword evidence="2" id="KW-0732">Signal</keyword>
<dbReference type="Pfam" id="PF10604">
    <property type="entry name" value="Polyketide_cyc2"/>
    <property type="match status" value="1"/>
</dbReference>
<name>A0ABN0TS27_9ACTN</name>
<proteinExistence type="predicted"/>
<accession>A0ABN0TS27</accession>
<dbReference type="EMBL" id="BAAAGX010000006">
    <property type="protein sequence ID" value="GAA0228779.1"/>
    <property type="molecule type" value="Genomic_DNA"/>
</dbReference>
<gene>
    <name evidence="3" type="ORF">GCM10009539_12730</name>
</gene>
<feature type="region of interest" description="Disordered" evidence="1">
    <location>
        <begin position="17"/>
        <end position="38"/>
    </location>
</feature>
<feature type="signal peptide" evidence="2">
    <location>
        <begin position="1"/>
        <end position="20"/>
    </location>
</feature>
<protein>
    <submittedName>
        <fullName evidence="3">SRPBCC family protein</fullName>
    </submittedName>
</protein>
<sequence>MSTLLAIVGALTVAAAPASATPDTGSGPGAPQCAGRGTDPAARIRYRAETVIDAPLRTVWRIQTDVARWPTWQSAVTTSKRLDRGPLRPGSSFRWTTPVPETALNPATTLAVTSTVKQVQRQKCVRWTGPAVGKGLRIDQGVHVWEFREVHGRVHVRTEETWRGAQPEQDVAFSTAVLGAGLDAWLKDLKTTAERECGRH</sequence>
<evidence type="ECO:0000256" key="2">
    <source>
        <dbReference type="SAM" id="SignalP"/>
    </source>
</evidence>
<dbReference type="InterPro" id="IPR023393">
    <property type="entry name" value="START-like_dom_sf"/>
</dbReference>
<evidence type="ECO:0000256" key="1">
    <source>
        <dbReference type="SAM" id="MobiDB-lite"/>
    </source>
</evidence>
<evidence type="ECO:0000313" key="4">
    <source>
        <dbReference type="Proteomes" id="UP001500967"/>
    </source>
</evidence>
<dbReference type="Gene3D" id="3.30.530.20">
    <property type="match status" value="1"/>
</dbReference>
<dbReference type="InterPro" id="IPR019587">
    <property type="entry name" value="Polyketide_cyclase/dehydratase"/>
</dbReference>
<comment type="caution">
    <text evidence="3">The sequence shown here is derived from an EMBL/GenBank/DDBJ whole genome shotgun (WGS) entry which is preliminary data.</text>
</comment>
<dbReference type="Proteomes" id="UP001500967">
    <property type="component" value="Unassembled WGS sequence"/>
</dbReference>